<keyword evidence="9" id="KW-0916">Viral movement protein</keyword>
<organism evidence="14">
    <name type="scientific">Carlavirus americanense</name>
    <dbReference type="NCBI Taxonomy" id="1177630"/>
    <lineage>
        <taxon>Viruses</taxon>
        <taxon>Riboviria</taxon>
        <taxon>Orthornavirae</taxon>
        <taxon>Kitrinoviricota</taxon>
        <taxon>Alsuviricetes</taxon>
        <taxon>Tymovirales</taxon>
        <taxon>Betaflexiviridae</taxon>
        <taxon>Quinvirinae</taxon>
        <taxon>Carlavirus</taxon>
    </lineage>
</organism>
<comment type="similarity">
    <text evidence="3">Belongs to the Tymovirales TGBp2 protein family.</text>
</comment>
<name>A0A1I7P2Z5_9VIRU</name>
<dbReference type="InterPro" id="IPR001896">
    <property type="entry name" value="Plant_vir_prot"/>
</dbReference>
<keyword evidence="11" id="KW-1038">Host endoplasmic reticulum</keyword>
<keyword evidence="8 13" id="KW-1133">Transmembrane helix</keyword>
<evidence type="ECO:0000256" key="6">
    <source>
        <dbReference type="ARBA" id="ARBA00022692"/>
    </source>
</evidence>
<comment type="function">
    <text evidence="1">Plays a role in viral cell-to-cell propagation, by facilitating genome transport to neighboring plant cells through plasmosdesmata,.</text>
</comment>
<evidence type="ECO:0000256" key="4">
    <source>
        <dbReference type="ARBA" id="ARBA00013304"/>
    </source>
</evidence>
<evidence type="ECO:0000256" key="10">
    <source>
        <dbReference type="ARBA" id="ARBA00023136"/>
    </source>
</evidence>
<keyword evidence="10 13" id="KW-0472">Membrane</keyword>
<gene>
    <name evidence="14" type="primary">gp3</name>
</gene>
<keyword evidence="6 13" id="KW-0812">Transmembrane</keyword>
<evidence type="ECO:0000256" key="13">
    <source>
        <dbReference type="SAM" id="Phobius"/>
    </source>
</evidence>
<evidence type="ECO:0000256" key="7">
    <source>
        <dbReference type="ARBA" id="ARBA00022870"/>
    </source>
</evidence>
<evidence type="ECO:0000313" key="14">
    <source>
        <dbReference type="EMBL" id="ALJ56055.1"/>
    </source>
</evidence>
<evidence type="ECO:0000256" key="5">
    <source>
        <dbReference type="ARBA" id="ARBA00022448"/>
    </source>
</evidence>
<evidence type="ECO:0000256" key="12">
    <source>
        <dbReference type="ARBA" id="ARBA00032240"/>
    </source>
</evidence>
<evidence type="ECO:0000256" key="8">
    <source>
        <dbReference type="ARBA" id="ARBA00022989"/>
    </source>
</evidence>
<dbReference type="Pfam" id="PF01307">
    <property type="entry name" value="Plant_vir_prot"/>
    <property type="match status" value="1"/>
</dbReference>
<dbReference type="GO" id="GO:0046740">
    <property type="term" value="P:transport of virus in host, cell to cell"/>
    <property type="evidence" value="ECO:0007669"/>
    <property type="project" value="UniProtKB-KW"/>
</dbReference>
<evidence type="ECO:0000256" key="3">
    <source>
        <dbReference type="ARBA" id="ARBA00010321"/>
    </source>
</evidence>
<keyword evidence="7" id="KW-1043">Host membrane</keyword>
<dbReference type="GO" id="GO:0044167">
    <property type="term" value="C:host cell endoplasmic reticulum membrane"/>
    <property type="evidence" value="ECO:0007669"/>
    <property type="project" value="UniProtKB-SubCell"/>
</dbReference>
<feature type="transmembrane region" description="Helical" evidence="13">
    <location>
        <begin position="76"/>
        <end position="93"/>
    </location>
</feature>
<accession>A0A1I7P2Z5</accession>
<protein>
    <recommendedName>
        <fullName evidence="4">Movement protein TGB2</fullName>
    </recommendedName>
    <alternativeName>
        <fullName evidence="12">Triple gene block 2 protein</fullName>
    </alternativeName>
</protein>
<feature type="transmembrane region" description="Helical" evidence="13">
    <location>
        <begin position="12"/>
        <end position="30"/>
    </location>
</feature>
<reference evidence="14" key="1">
    <citation type="submission" date="2015-04" db="EMBL/GenBank/DDBJ databases">
        <authorList>
            <person name="Syromyatnikov M.Y."/>
            <person name="Popov V.N."/>
        </authorList>
    </citation>
    <scope>NUCLEOTIDE SEQUENCE</scope>
    <source>
        <strain evidence="14">Taurus</strain>
    </source>
</reference>
<evidence type="ECO:0000256" key="9">
    <source>
        <dbReference type="ARBA" id="ARBA00023031"/>
    </source>
</evidence>
<keyword evidence="5" id="KW-0813">Transport</keyword>
<proteinExistence type="inferred from homology"/>
<evidence type="ECO:0000256" key="1">
    <source>
        <dbReference type="ARBA" id="ARBA00002252"/>
    </source>
</evidence>
<dbReference type="EMBL" id="KR185345">
    <property type="protein sequence ID" value="ALJ56055.1"/>
    <property type="molecule type" value="Genomic_RNA"/>
</dbReference>
<comment type="subcellular location">
    <subcellularLocation>
        <location evidence="2">Host endoplasmic reticulum membrane</location>
    </subcellularLocation>
</comment>
<evidence type="ECO:0000256" key="2">
    <source>
        <dbReference type="ARBA" id="ARBA00004625"/>
    </source>
</evidence>
<sequence>MPLSPPPNYTNAVLALAIGGSLAVLTGLYTRTTLPHVGDNSHSLPHGGFYRDGTKVINYGGPCKLNSVEGGDFRKHSVWALVVVLIGVVVFLSRPRRACPSCNHSH</sequence>
<evidence type="ECO:0000256" key="11">
    <source>
        <dbReference type="ARBA" id="ARBA00023184"/>
    </source>
</evidence>